<name>A0A401Q6R1_SCYTO</name>
<evidence type="ECO:0000313" key="2">
    <source>
        <dbReference type="Proteomes" id="UP000288216"/>
    </source>
</evidence>
<reference evidence="1 2" key="1">
    <citation type="journal article" date="2018" name="Nat. Ecol. Evol.">
        <title>Shark genomes provide insights into elasmobranch evolution and the origin of vertebrates.</title>
        <authorList>
            <person name="Hara Y"/>
            <person name="Yamaguchi K"/>
            <person name="Onimaru K"/>
            <person name="Kadota M"/>
            <person name="Koyanagi M"/>
            <person name="Keeley SD"/>
            <person name="Tatsumi K"/>
            <person name="Tanaka K"/>
            <person name="Motone F"/>
            <person name="Kageyama Y"/>
            <person name="Nozu R"/>
            <person name="Adachi N"/>
            <person name="Nishimura O"/>
            <person name="Nakagawa R"/>
            <person name="Tanegashima C"/>
            <person name="Kiyatake I"/>
            <person name="Matsumoto R"/>
            <person name="Murakumo K"/>
            <person name="Nishida K"/>
            <person name="Terakita A"/>
            <person name="Kuratani S"/>
            <person name="Sato K"/>
            <person name="Hyodo S Kuraku.S."/>
        </authorList>
    </citation>
    <scope>NUCLEOTIDE SEQUENCE [LARGE SCALE GENOMIC DNA]</scope>
</reference>
<keyword evidence="2" id="KW-1185">Reference proteome</keyword>
<dbReference type="AlphaFoldDB" id="A0A401Q6R1"/>
<accession>A0A401Q6R1</accession>
<protein>
    <submittedName>
        <fullName evidence="1">Uncharacterized protein</fullName>
    </submittedName>
</protein>
<proteinExistence type="predicted"/>
<dbReference type="EMBL" id="BFAA01018676">
    <property type="protein sequence ID" value="GCB81060.1"/>
    <property type="molecule type" value="Genomic_DNA"/>
</dbReference>
<sequence length="95" mass="10416">MSGIVIDRIKLELVLRNHLELDCVLNSVQMILTALGVRNAAVTDVAILVSTPGKIKQELVLRNHLELVCVQNYVKMILTVPGVKNAAVMDVDILV</sequence>
<organism evidence="1 2">
    <name type="scientific">Scyliorhinus torazame</name>
    <name type="common">Cloudy catshark</name>
    <name type="synonym">Catulus torazame</name>
    <dbReference type="NCBI Taxonomy" id="75743"/>
    <lineage>
        <taxon>Eukaryota</taxon>
        <taxon>Metazoa</taxon>
        <taxon>Chordata</taxon>
        <taxon>Craniata</taxon>
        <taxon>Vertebrata</taxon>
        <taxon>Chondrichthyes</taxon>
        <taxon>Elasmobranchii</taxon>
        <taxon>Galeomorphii</taxon>
        <taxon>Galeoidea</taxon>
        <taxon>Carcharhiniformes</taxon>
        <taxon>Scyliorhinidae</taxon>
        <taxon>Scyliorhinus</taxon>
    </lineage>
</organism>
<evidence type="ECO:0000313" key="1">
    <source>
        <dbReference type="EMBL" id="GCB81060.1"/>
    </source>
</evidence>
<gene>
    <name evidence="1" type="ORF">scyTo_0021319</name>
</gene>
<comment type="caution">
    <text evidence="1">The sequence shown here is derived from an EMBL/GenBank/DDBJ whole genome shotgun (WGS) entry which is preliminary data.</text>
</comment>
<dbReference type="Proteomes" id="UP000288216">
    <property type="component" value="Unassembled WGS sequence"/>
</dbReference>